<keyword evidence="8 10" id="KW-0472">Membrane</keyword>
<dbReference type="PANTHER" id="PTHR43394:SF1">
    <property type="entry name" value="ATP-BINDING CASSETTE SUB-FAMILY B MEMBER 10, MITOCHONDRIAL"/>
    <property type="match status" value="1"/>
</dbReference>
<feature type="domain" description="ABC transmembrane type-1" evidence="12">
    <location>
        <begin position="16"/>
        <end position="298"/>
    </location>
</feature>
<keyword evidence="14" id="KW-1185">Reference proteome</keyword>
<evidence type="ECO:0000256" key="9">
    <source>
        <dbReference type="SAM" id="MobiDB-lite"/>
    </source>
</evidence>
<dbReference type="Gene3D" id="1.20.1560.10">
    <property type="entry name" value="ABC transporter type 1, transmembrane domain"/>
    <property type="match status" value="1"/>
</dbReference>
<keyword evidence="3" id="KW-1003">Cell membrane</keyword>
<dbReference type="InterPro" id="IPR003593">
    <property type="entry name" value="AAA+_ATPase"/>
</dbReference>
<keyword evidence="7 10" id="KW-1133">Transmembrane helix</keyword>
<organism evidence="13 14">
    <name type="scientific">Hungatella hathewayi WAL-18680</name>
    <dbReference type="NCBI Taxonomy" id="742737"/>
    <lineage>
        <taxon>Bacteria</taxon>
        <taxon>Bacillati</taxon>
        <taxon>Bacillota</taxon>
        <taxon>Clostridia</taxon>
        <taxon>Lachnospirales</taxon>
        <taxon>Lachnospiraceae</taxon>
        <taxon>Hungatella</taxon>
    </lineage>
</organism>
<feature type="domain" description="ABC transporter" evidence="11">
    <location>
        <begin position="333"/>
        <end position="569"/>
    </location>
</feature>
<evidence type="ECO:0000256" key="1">
    <source>
        <dbReference type="ARBA" id="ARBA00004651"/>
    </source>
</evidence>
<keyword evidence="6" id="KW-0067">ATP-binding</keyword>
<dbReference type="Pfam" id="PF00664">
    <property type="entry name" value="ABC_membrane"/>
    <property type="match status" value="1"/>
</dbReference>
<reference evidence="13 14" key="1">
    <citation type="submission" date="2011-08" db="EMBL/GenBank/DDBJ databases">
        <title>The Genome Sequence of Clostridium hathewayi WAL-18680.</title>
        <authorList>
            <consortium name="The Broad Institute Genome Sequencing Platform"/>
            <person name="Earl A."/>
            <person name="Ward D."/>
            <person name="Feldgarden M."/>
            <person name="Gevers D."/>
            <person name="Finegold S.M."/>
            <person name="Summanen P.H."/>
            <person name="Molitoris D.R."/>
            <person name="Song M."/>
            <person name="Daigneault M."/>
            <person name="Allen-Vercoe E."/>
            <person name="Young S.K."/>
            <person name="Zeng Q."/>
            <person name="Gargeya S."/>
            <person name="Fitzgerald M."/>
            <person name="Haas B."/>
            <person name="Abouelleil A."/>
            <person name="Alvarado L."/>
            <person name="Arachchi H.M."/>
            <person name="Berlin A."/>
            <person name="Brown A."/>
            <person name="Chapman S.B."/>
            <person name="Chen Z."/>
            <person name="Dunbar C."/>
            <person name="Freedman E."/>
            <person name="Gearin G."/>
            <person name="Gellesch M."/>
            <person name="Goldberg J."/>
            <person name="Griggs A."/>
            <person name="Gujja S."/>
            <person name="Heiman D."/>
            <person name="Howarth C."/>
            <person name="Larson L."/>
            <person name="Lui A."/>
            <person name="MacDonald P.J.P."/>
            <person name="Montmayeur A."/>
            <person name="Murphy C."/>
            <person name="Neiman D."/>
            <person name="Pearson M."/>
            <person name="Priest M."/>
            <person name="Roberts A."/>
            <person name="Saif S."/>
            <person name="Shea T."/>
            <person name="Shenoy N."/>
            <person name="Sisk P."/>
            <person name="Stolte C."/>
            <person name="Sykes S."/>
            <person name="Wortman J."/>
            <person name="Nusbaum C."/>
            <person name="Birren B."/>
        </authorList>
    </citation>
    <scope>NUCLEOTIDE SEQUENCE [LARGE SCALE GENOMIC DNA]</scope>
    <source>
        <strain evidence="13 14">WAL-18680</strain>
    </source>
</reference>
<dbReference type="GO" id="GO:0005524">
    <property type="term" value="F:ATP binding"/>
    <property type="evidence" value="ECO:0007669"/>
    <property type="project" value="UniProtKB-KW"/>
</dbReference>
<feature type="transmembrane region" description="Helical" evidence="10">
    <location>
        <begin position="52"/>
        <end position="76"/>
    </location>
</feature>
<dbReference type="InterPro" id="IPR011527">
    <property type="entry name" value="ABC1_TM_dom"/>
</dbReference>
<evidence type="ECO:0000256" key="4">
    <source>
        <dbReference type="ARBA" id="ARBA00022692"/>
    </source>
</evidence>
<dbReference type="PROSITE" id="PS00211">
    <property type="entry name" value="ABC_TRANSPORTER_1"/>
    <property type="match status" value="1"/>
</dbReference>
<dbReference type="GO" id="GO:0015421">
    <property type="term" value="F:ABC-type oligopeptide transporter activity"/>
    <property type="evidence" value="ECO:0007669"/>
    <property type="project" value="TreeGrafter"/>
</dbReference>
<dbReference type="SMART" id="SM00382">
    <property type="entry name" value="AAA"/>
    <property type="match status" value="1"/>
</dbReference>
<dbReference type="GO" id="GO:0005886">
    <property type="term" value="C:plasma membrane"/>
    <property type="evidence" value="ECO:0007669"/>
    <property type="project" value="UniProtKB-SubCell"/>
</dbReference>
<evidence type="ECO:0000256" key="5">
    <source>
        <dbReference type="ARBA" id="ARBA00022741"/>
    </source>
</evidence>
<evidence type="ECO:0000256" key="2">
    <source>
        <dbReference type="ARBA" id="ARBA00022448"/>
    </source>
</evidence>
<dbReference type="InterPro" id="IPR017871">
    <property type="entry name" value="ABC_transporter-like_CS"/>
</dbReference>
<accession>G5IJD4</accession>
<evidence type="ECO:0000259" key="11">
    <source>
        <dbReference type="PROSITE" id="PS50893"/>
    </source>
</evidence>
<evidence type="ECO:0000313" key="13">
    <source>
        <dbReference type="EMBL" id="EHI58436.1"/>
    </source>
</evidence>
<comment type="caution">
    <text evidence="13">The sequence shown here is derived from an EMBL/GenBank/DDBJ whole genome shotgun (WGS) entry which is preliminary data.</text>
</comment>
<dbReference type="EMBL" id="ADLN01000099">
    <property type="protein sequence ID" value="EHI58436.1"/>
    <property type="molecule type" value="Genomic_DNA"/>
</dbReference>
<keyword evidence="4 10" id="KW-0812">Transmembrane</keyword>
<dbReference type="CDD" id="cd18548">
    <property type="entry name" value="ABC_6TM_Tm287_like"/>
    <property type="match status" value="1"/>
</dbReference>
<feature type="transmembrane region" description="Helical" evidence="10">
    <location>
        <begin position="235"/>
        <end position="258"/>
    </location>
</feature>
<dbReference type="PROSITE" id="PS50893">
    <property type="entry name" value="ABC_TRANSPORTER_2"/>
    <property type="match status" value="1"/>
</dbReference>
<dbReference type="Proteomes" id="UP000005384">
    <property type="component" value="Unassembled WGS sequence"/>
</dbReference>
<keyword evidence="2" id="KW-0813">Transport</keyword>
<dbReference type="RefSeq" id="WP_006781603.1">
    <property type="nucleotide sequence ID" value="NZ_CP040506.1"/>
</dbReference>
<dbReference type="FunFam" id="3.40.50.300:FF:000221">
    <property type="entry name" value="Multidrug ABC transporter ATP-binding protein"/>
    <property type="match status" value="1"/>
</dbReference>
<dbReference type="InterPro" id="IPR036640">
    <property type="entry name" value="ABC1_TM_sf"/>
</dbReference>
<dbReference type="AlphaFoldDB" id="G5IJD4"/>
<dbReference type="InterPro" id="IPR027417">
    <property type="entry name" value="P-loop_NTPase"/>
</dbReference>
<dbReference type="SUPFAM" id="SSF52540">
    <property type="entry name" value="P-loop containing nucleoside triphosphate hydrolases"/>
    <property type="match status" value="1"/>
</dbReference>
<evidence type="ECO:0000256" key="3">
    <source>
        <dbReference type="ARBA" id="ARBA00022475"/>
    </source>
</evidence>
<dbReference type="PATRIC" id="fig|742737.3.peg.3594"/>
<dbReference type="SUPFAM" id="SSF90123">
    <property type="entry name" value="ABC transporter transmembrane region"/>
    <property type="match status" value="1"/>
</dbReference>
<dbReference type="PROSITE" id="PS50929">
    <property type="entry name" value="ABC_TM1F"/>
    <property type="match status" value="1"/>
</dbReference>
<evidence type="ECO:0000256" key="10">
    <source>
        <dbReference type="SAM" id="Phobius"/>
    </source>
</evidence>
<dbReference type="Gene3D" id="3.40.50.300">
    <property type="entry name" value="P-loop containing nucleotide triphosphate hydrolases"/>
    <property type="match status" value="1"/>
</dbReference>
<protein>
    <recommendedName>
        <fullName evidence="15">ABC transporter</fullName>
    </recommendedName>
</protein>
<dbReference type="PANTHER" id="PTHR43394">
    <property type="entry name" value="ATP-DEPENDENT PERMEASE MDL1, MITOCHONDRIAL"/>
    <property type="match status" value="1"/>
</dbReference>
<gene>
    <name evidence="13" type="ORF">HMPREF9473_03612</name>
</gene>
<dbReference type="GO" id="GO:0016887">
    <property type="term" value="F:ATP hydrolysis activity"/>
    <property type="evidence" value="ECO:0007669"/>
    <property type="project" value="InterPro"/>
</dbReference>
<evidence type="ECO:0000256" key="6">
    <source>
        <dbReference type="ARBA" id="ARBA00022840"/>
    </source>
</evidence>
<feature type="transmembrane region" description="Helical" evidence="10">
    <location>
        <begin position="133"/>
        <end position="151"/>
    </location>
</feature>
<evidence type="ECO:0000256" key="8">
    <source>
        <dbReference type="ARBA" id="ARBA00023136"/>
    </source>
</evidence>
<evidence type="ECO:0000259" key="12">
    <source>
        <dbReference type="PROSITE" id="PS50929"/>
    </source>
</evidence>
<comment type="subcellular location">
    <subcellularLocation>
        <location evidence="1">Cell membrane</location>
        <topology evidence="1">Multi-pass membrane protein</topology>
    </subcellularLocation>
</comment>
<proteinExistence type="predicted"/>
<keyword evidence="5" id="KW-0547">Nucleotide-binding</keyword>
<dbReference type="Pfam" id="PF00005">
    <property type="entry name" value="ABC_tran"/>
    <property type="match status" value="1"/>
</dbReference>
<dbReference type="HOGENOM" id="CLU_000604_84_3_9"/>
<dbReference type="InterPro" id="IPR039421">
    <property type="entry name" value="Type_1_exporter"/>
</dbReference>
<dbReference type="OrthoDB" id="9762778at2"/>
<evidence type="ECO:0008006" key="15">
    <source>
        <dbReference type="Google" id="ProtNLM"/>
    </source>
</evidence>
<feature type="region of interest" description="Disordered" evidence="9">
    <location>
        <begin position="569"/>
        <end position="603"/>
    </location>
</feature>
<evidence type="ECO:0000256" key="7">
    <source>
        <dbReference type="ARBA" id="ARBA00022989"/>
    </source>
</evidence>
<feature type="transmembrane region" description="Helical" evidence="10">
    <location>
        <begin position="157"/>
        <end position="178"/>
    </location>
</feature>
<sequence>MKRYSKYVKPYWSAFIFGPLLMLTEVLGEIMLPKLMSLIINNGVANRDLSYIITVGVLMILATLVMAIGGIGGAYFSAKASINFTGDLREDLFAKVQAFSFKNIDTYSTGSLVTRLTNDIQQIQNVMMMALRMMLRAPGLLVGALIMAFLMNARLAVIILIVIPLLTLAIAIILKTAFPRFTTMQKKLDRLNSGIQEALTNVRVIKSFVREDYEEEKFKDMNLDLKKSSLRAMNIVIATMPVMMLAMNITTLAVVWYGGNIIIAGGMQVGDLTAFTTYIVQILMSLMMLSMVFLQSSRAMASVKRINEVMDTEIDLTDEHATRKDLKVTEGRVEFKNVSFSYENDSDEKVLEHINFTAKPGQTIGIIGATGSGKTTLVQMIPRLYDATEGQVLVDGVDVREYSLEHLREGVGMVLQKNVLFSGTIEENLRWGDENATDEEIRAMAESAQADSFVQSFTNGYQTDMGQGGVNVSGGQKQRLCIARALLKKPKILILDDSTSAVDTATEAKIRECFQTTLKATTKLIIAQRIGSVEGADEIIVLDDGKIIGMGTHDELLKNCEAYQEIYYSQRDREETTPPPVNPADGESPEYSIQGKVSEVSTS</sequence>
<name>G5IJD4_9FIRM</name>
<feature type="transmembrane region" description="Helical" evidence="10">
    <location>
        <begin position="278"/>
        <end position="296"/>
    </location>
</feature>
<dbReference type="InterPro" id="IPR003439">
    <property type="entry name" value="ABC_transporter-like_ATP-bd"/>
</dbReference>
<evidence type="ECO:0000313" key="14">
    <source>
        <dbReference type="Proteomes" id="UP000005384"/>
    </source>
</evidence>